<name>A0A9P0ZCC5_CUSEU</name>
<dbReference type="Pfam" id="PF05699">
    <property type="entry name" value="Dimer_Tnp_hAT"/>
    <property type="match status" value="1"/>
</dbReference>
<organism evidence="2 3">
    <name type="scientific">Cuscuta europaea</name>
    <name type="common">European dodder</name>
    <dbReference type="NCBI Taxonomy" id="41803"/>
    <lineage>
        <taxon>Eukaryota</taxon>
        <taxon>Viridiplantae</taxon>
        <taxon>Streptophyta</taxon>
        <taxon>Embryophyta</taxon>
        <taxon>Tracheophyta</taxon>
        <taxon>Spermatophyta</taxon>
        <taxon>Magnoliopsida</taxon>
        <taxon>eudicotyledons</taxon>
        <taxon>Gunneridae</taxon>
        <taxon>Pentapetalae</taxon>
        <taxon>asterids</taxon>
        <taxon>lamiids</taxon>
        <taxon>Solanales</taxon>
        <taxon>Convolvulaceae</taxon>
        <taxon>Cuscuteae</taxon>
        <taxon>Cuscuta</taxon>
        <taxon>Cuscuta subgen. Cuscuta</taxon>
    </lineage>
</organism>
<dbReference type="EMBL" id="CAMAPE010000035">
    <property type="protein sequence ID" value="CAH9097986.1"/>
    <property type="molecule type" value="Genomic_DNA"/>
</dbReference>
<dbReference type="SUPFAM" id="SSF53098">
    <property type="entry name" value="Ribonuclease H-like"/>
    <property type="match status" value="1"/>
</dbReference>
<gene>
    <name evidence="2" type="ORF">CEURO_LOCUS14106</name>
</gene>
<reference evidence="2" key="1">
    <citation type="submission" date="2022-07" db="EMBL/GenBank/DDBJ databases">
        <authorList>
            <person name="Macas J."/>
            <person name="Novak P."/>
            <person name="Neumann P."/>
        </authorList>
    </citation>
    <scope>NUCLEOTIDE SEQUENCE</scope>
</reference>
<proteinExistence type="predicted"/>
<dbReference type="PANTHER" id="PTHR23272:SF184">
    <property type="entry name" value="OS03G0311250 PROTEIN"/>
    <property type="match status" value="1"/>
</dbReference>
<evidence type="ECO:0000313" key="3">
    <source>
        <dbReference type="Proteomes" id="UP001152484"/>
    </source>
</evidence>
<keyword evidence="3" id="KW-1185">Reference proteome</keyword>
<protein>
    <recommendedName>
        <fullName evidence="1">HAT C-terminal dimerisation domain-containing protein</fullName>
    </recommendedName>
</protein>
<dbReference type="Proteomes" id="UP001152484">
    <property type="component" value="Unassembled WGS sequence"/>
</dbReference>
<dbReference type="InterPro" id="IPR008906">
    <property type="entry name" value="HATC_C_dom"/>
</dbReference>
<evidence type="ECO:0000313" key="2">
    <source>
        <dbReference type="EMBL" id="CAH9097986.1"/>
    </source>
</evidence>
<dbReference type="AlphaFoldDB" id="A0A9P0ZCC5"/>
<accession>A0A9P0ZCC5</accession>
<comment type="caution">
    <text evidence="2">The sequence shown here is derived from an EMBL/GenBank/DDBJ whole genome shotgun (WGS) entry which is preliminary data.</text>
</comment>
<sequence length="153" mass="17472">MSTVLDPNFKLIGVKIALVDTYGEKNAEPLFEKIKKCAYDLFEEYRRVFAPPVVIDESGVTSNSIATSSSVSSSTLMNLVKDRVRQMSGSQHFSRSEFDRYVDEERGDEEERDVLTWWKLNSPRFPVIACMARDILVISSYYNTHLMRVGVGF</sequence>
<feature type="domain" description="HAT C-terminal dimerisation" evidence="1">
    <location>
        <begin position="97"/>
        <end position="138"/>
    </location>
</feature>
<dbReference type="InterPro" id="IPR012337">
    <property type="entry name" value="RNaseH-like_sf"/>
</dbReference>
<evidence type="ECO:0000259" key="1">
    <source>
        <dbReference type="Pfam" id="PF05699"/>
    </source>
</evidence>
<dbReference type="GO" id="GO:0046983">
    <property type="term" value="F:protein dimerization activity"/>
    <property type="evidence" value="ECO:0007669"/>
    <property type="project" value="InterPro"/>
</dbReference>
<dbReference type="PANTHER" id="PTHR23272">
    <property type="entry name" value="BED FINGER-RELATED"/>
    <property type="match status" value="1"/>
</dbReference>